<keyword evidence="6" id="KW-1015">Disulfide bond</keyword>
<dbReference type="GO" id="GO:0005615">
    <property type="term" value="C:extracellular space"/>
    <property type="evidence" value="ECO:0007669"/>
    <property type="project" value="TreeGrafter"/>
</dbReference>
<evidence type="ECO:0000256" key="1">
    <source>
        <dbReference type="ARBA" id="ARBA00004613"/>
    </source>
</evidence>
<evidence type="ECO:0000256" key="5">
    <source>
        <dbReference type="ARBA" id="ARBA00022900"/>
    </source>
</evidence>
<dbReference type="SUPFAM" id="SSF49265">
    <property type="entry name" value="Fibronectin type III"/>
    <property type="match status" value="1"/>
</dbReference>
<gene>
    <name evidence="8" type="ORF">NXF25_002144</name>
</gene>
<dbReference type="InterPro" id="IPR036880">
    <property type="entry name" value="Kunitz_BPTI_sf"/>
</dbReference>
<dbReference type="CDD" id="cd22629">
    <property type="entry name" value="Kunitz_collagen_alpha3_VI"/>
    <property type="match status" value="1"/>
</dbReference>
<keyword evidence="8" id="KW-0176">Collagen</keyword>
<comment type="similarity">
    <text evidence="2">Belongs to the venom Kunitz-type family.</text>
</comment>
<feature type="domain" description="BPTI/Kunitz inhibitor" evidence="7">
    <location>
        <begin position="412"/>
        <end position="462"/>
    </location>
</feature>
<keyword evidence="4" id="KW-0646">Protease inhibitor</keyword>
<evidence type="ECO:0000256" key="6">
    <source>
        <dbReference type="ARBA" id="ARBA00023157"/>
    </source>
</evidence>
<evidence type="ECO:0000259" key="7">
    <source>
        <dbReference type="PROSITE" id="PS50279"/>
    </source>
</evidence>
<dbReference type="PANTHER" id="PTHR10083">
    <property type="entry name" value="KUNITZ-TYPE PROTEASE INHIBITOR-RELATED"/>
    <property type="match status" value="1"/>
</dbReference>
<accession>A0AAW1C918</accession>
<dbReference type="SMART" id="SM00131">
    <property type="entry name" value="KU"/>
    <property type="match status" value="1"/>
</dbReference>
<name>A0AAW1C918_CROAD</name>
<dbReference type="AlphaFoldDB" id="A0AAW1C918"/>
<evidence type="ECO:0000313" key="8">
    <source>
        <dbReference type="EMBL" id="KAK9410969.1"/>
    </source>
</evidence>
<evidence type="ECO:0000256" key="3">
    <source>
        <dbReference type="ARBA" id="ARBA00022525"/>
    </source>
</evidence>
<dbReference type="Gene3D" id="4.10.410.10">
    <property type="entry name" value="Pancreatic trypsin inhibitor Kunitz domain"/>
    <property type="match status" value="2"/>
</dbReference>
<dbReference type="CDD" id="cd00063">
    <property type="entry name" value="FN3"/>
    <property type="match status" value="1"/>
</dbReference>
<protein>
    <submittedName>
        <fullName evidence="8">Collagen alpha-3VI chain-like</fullName>
    </submittedName>
</protein>
<dbReference type="PANTHER" id="PTHR10083:SF381">
    <property type="entry name" value="BPTI_KUNITZ INHIBITOR DOMAIN-CONTAINING PROTEIN"/>
    <property type="match status" value="1"/>
</dbReference>
<dbReference type="PROSITE" id="PS50279">
    <property type="entry name" value="BPTI_KUNITZ_2"/>
    <property type="match status" value="1"/>
</dbReference>
<evidence type="ECO:0000256" key="2">
    <source>
        <dbReference type="ARBA" id="ARBA00008415"/>
    </source>
</evidence>
<keyword evidence="3" id="KW-0964">Secreted</keyword>
<dbReference type="Proteomes" id="UP001474421">
    <property type="component" value="Unassembled WGS sequence"/>
</dbReference>
<comment type="subcellular location">
    <subcellularLocation>
        <location evidence="1">Secreted</location>
    </subcellularLocation>
</comment>
<dbReference type="InterPro" id="IPR036116">
    <property type="entry name" value="FN3_sf"/>
</dbReference>
<dbReference type="InterPro" id="IPR003961">
    <property type="entry name" value="FN3_dom"/>
</dbReference>
<dbReference type="FunFam" id="4.10.410.10:FF:000020">
    <property type="entry name" value="Collagen, type VI, alpha 3"/>
    <property type="match status" value="1"/>
</dbReference>
<dbReference type="InterPro" id="IPR002223">
    <property type="entry name" value="Kunitz_BPTI"/>
</dbReference>
<dbReference type="InterPro" id="IPR050098">
    <property type="entry name" value="TFPI/VKTCI-like"/>
</dbReference>
<organism evidence="8 9">
    <name type="scientific">Crotalus adamanteus</name>
    <name type="common">Eastern diamondback rattlesnake</name>
    <dbReference type="NCBI Taxonomy" id="8729"/>
    <lineage>
        <taxon>Eukaryota</taxon>
        <taxon>Metazoa</taxon>
        <taxon>Chordata</taxon>
        <taxon>Craniata</taxon>
        <taxon>Vertebrata</taxon>
        <taxon>Euteleostomi</taxon>
        <taxon>Lepidosauria</taxon>
        <taxon>Squamata</taxon>
        <taxon>Bifurcata</taxon>
        <taxon>Unidentata</taxon>
        <taxon>Episquamata</taxon>
        <taxon>Toxicofera</taxon>
        <taxon>Serpentes</taxon>
        <taxon>Colubroidea</taxon>
        <taxon>Viperidae</taxon>
        <taxon>Crotalinae</taxon>
        <taxon>Crotalus</taxon>
    </lineage>
</organism>
<comment type="caution">
    <text evidence="8">The sequence shown here is derived from an EMBL/GenBank/DDBJ whole genome shotgun (WGS) entry which is preliminary data.</text>
</comment>
<evidence type="ECO:0000313" key="9">
    <source>
        <dbReference type="Proteomes" id="UP001474421"/>
    </source>
</evidence>
<dbReference type="GO" id="GO:0005581">
    <property type="term" value="C:collagen trimer"/>
    <property type="evidence" value="ECO:0007669"/>
    <property type="project" value="UniProtKB-KW"/>
</dbReference>
<dbReference type="EMBL" id="JAOTOJ010000001">
    <property type="protein sequence ID" value="KAK9410969.1"/>
    <property type="molecule type" value="Genomic_DNA"/>
</dbReference>
<dbReference type="Pfam" id="PF00014">
    <property type="entry name" value="Kunitz_BPTI"/>
    <property type="match status" value="2"/>
</dbReference>
<evidence type="ECO:0000256" key="4">
    <source>
        <dbReference type="ARBA" id="ARBA00022690"/>
    </source>
</evidence>
<keyword evidence="5" id="KW-0722">Serine protease inhibitor</keyword>
<proteinExistence type="inferred from homology"/>
<keyword evidence="9" id="KW-1185">Reference proteome</keyword>
<dbReference type="Gene3D" id="2.60.40.10">
    <property type="entry name" value="Immunoglobulins"/>
    <property type="match status" value="1"/>
</dbReference>
<sequence>MGFVARNTFKRARSGFLMRKVAVFFTNGPTKASPKLNEAVLRLYIAGVLPVFLTNREDRVLIDALQINNTGGQAFAFTGGASQLAATLRKVFTCHICLDVCDPDPSCGIQRGSFGRDRRAAPTDVDIDIAFIVDSSESTTPMQNINIPSIYSLASEPNDVFFKYADKASELHEEPLLHFGSLLPSFINSENAFYLSPDIRKKCDLFQGDQPIKKNGQKQLNIPNNVTVTPTVPEKTEVIKHNGDVQITDITENSAKLHWMIPELQKVYVYDIIVTSAHDHSLVVKLNLTSNERVIGGLQSGQKYHVAITGYHNAQAKATYKGTFNTKSMPAVKGPSAAAAATNVMVNTEPLEVLEKDPCLLDLDMGMQCKEYQVKWFFDYKNKICTQIWYADEKDMQLPVLEKSHLSVTDICQLKKEDGPCRNFVLKWYFDPETASCARFWYGSCGGNENRFNTQKDCEKVCVSGHIKSGVVTMIGT</sequence>
<dbReference type="SUPFAM" id="SSF57362">
    <property type="entry name" value="BPTI-like"/>
    <property type="match status" value="2"/>
</dbReference>
<dbReference type="PRINTS" id="PR00759">
    <property type="entry name" value="BASICPTASE"/>
</dbReference>
<reference evidence="8 9" key="1">
    <citation type="journal article" date="2024" name="Proc. Natl. Acad. Sci. U.S.A.">
        <title>The genetic regulatory architecture and epigenomic basis for age-related changes in rattlesnake venom.</title>
        <authorList>
            <person name="Hogan M.P."/>
            <person name="Holding M.L."/>
            <person name="Nystrom G.S."/>
            <person name="Colston T.J."/>
            <person name="Bartlett D.A."/>
            <person name="Mason A.J."/>
            <person name="Ellsworth S.A."/>
            <person name="Rautsaw R.M."/>
            <person name="Lawrence K.C."/>
            <person name="Strickland J.L."/>
            <person name="He B."/>
            <person name="Fraser P."/>
            <person name="Margres M.J."/>
            <person name="Gilbert D.M."/>
            <person name="Gibbs H.L."/>
            <person name="Parkinson C.L."/>
            <person name="Rokyta D.R."/>
        </authorList>
    </citation>
    <scope>NUCLEOTIDE SEQUENCE [LARGE SCALE GENOMIC DNA]</scope>
    <source>
        <strain evidence="8">DRR0105</strain>
    </source>
</reference>
<dbReference type="InterPro" id="IPR013783">
    <property type="entry name" value="Ig-like_fold"/>
</dbReference>
<dbReference type="GO" id="GO:0004867">
    <property type="term" value="F:serine-type endopeptidase inhibitor activity"/>
    <property type="evidence" value="ECO:0007669"/>
    <property type="project" value="UniProtKB-KW"/>
</dbReference>